<dbReference type="GO" id="GO:0008270">
    <property type="term" value="F:zinc ion binding"/>
    <property type="evidence" value="ECO:0007669"/>
    <property type="project" value="UniProtKB-KW"/>
</dbReference>
<dbReference type="InterPro" id="IPR021933">
    <property type="entry name" value="SERRATE/Ars2_N"/>
</dbReference>
<gene>
    <name evidence="8" type="ORF">ls5930a1_00038</name>
</gene>
<dbReference type="Gene3D" id="3.30.70.330">
    <property type="match status" value="1"/>
</dbReference>
<accession>A0A0H5G9J7</accession>
<dbReference type="GO" id="GO:0003676">
    <property type="term" value="F:nucleic acid binding"/>
    <property type="evidence" value="ECO:0007669"/>
    <property type="project" value="InterPro"/>
</dbReference>
<dbReference type="PANTHER" id="PTHR13165">
    <property type="entry name" value="ARSENITE-RESISTANCE PROTEIN 2"/>
    <property type="match status" value="1"/>
</dbReference>
<evidence type="ECO:0000313" key="8">
    <source>
        <dbReference type="EMBL" id="CRX78969.1"/>
    </source>
</evidence>
<keyword evidence="3" id="KW-0539">Nucleus</keyword>
<organism evidence="8">
    <name type="scientific">Leucosporidium scottii</name>
    <dbReference type="NCBI Taxonomy" id="5278"/>
    <lineage>
        <taxon>Eukaryota</taxon>
        <taxon>Fungi</taxon>
        <taxon>Dikarya</taxon>
        <taxon>Basidiomycota</taxon>
        <taxon>Pucciniomycotina</taxon>
        <taxon>Microbotryomycetes</taxon>
        <taxon>Leucosporidiales</taxon>
        <taxon>Leucosporidium</taxon>
    </lineage>
</organism>
<feature type="compositionally biased region" description="Polar residues" evidence="5">
    <location>
        <begin position="188"/>
        <end position="203"/>
    </location>
</feature>
<feature type="chain" id="PRO_5005218726" description="C2H2-type domain-containing protein" evidence="6">
    <location>
        <begin position="19"/>
        <end position="619"/>
    </location>
</feature>
<dbReference type="PROSITE" id="PS50157">
    <property type="entry name" value="ZINC_FINGER_C2H2_2"/>
    <property type="match status" value="1"/>
</dbReference>
<evidence type="ECO:0000256" key="2">
    <source>
        <dbReference type="ARBA" id="ARBA00005407"/>
    </source>
</evidence>
<proteinExistence type="inferred from homology"/>
<comment type="subcellular location">
    <subcellularLocation>
        <location evidence="1">Nucleus</location>
    </subcellularLocation>
</comment>
<sequence>MALVALLAATTLLPVKNASLPVLASLPLLVKVLLRTPPDVLDPPESLDYQVTFRYFTDFHTRNNPTLASDSTALEASWQQYLIDFKRRGVVGFFNEMKDQSWFKEKYEPSKEMMGLRDRLKKKGREGGMQRFLDELEAGNLEAISYDYQHQADPPSHTSAEGRKFSAEAPTAGDGDVKMEDGEAAPTDTANGSPKLTRTSNPDLVTIEPNDRQLFIKTITPDVSREELEAHCSRVAGFDYLALSEPIQNKRWHRVGWVAFKSANDIPAAMSVLCESTLADFTLHMSPLDKLFTVRIKAAPGIMNTSERLRKDLEQIRFVAAGFEKDEGDSRGSVVIEERFARGWEEVERIREEGGEDVEVRIEERVEELTKKTLDLYLHYLRSVFHTCYYCLATFHFAEELERKCPTHLRRQAKADVVNSRAPELAWLRSFEERLPLLTSRESIDPREFGGDSYEEELHRLCPAHMKEEEEGKFRCKECNKLFSALKFIEKHIATKHYAKLGPTLDKLKYLNNYVLDPSHLPLSDRLDNFTASSLREQHALSSSGPPSGAHSALAGRSLADRIGDRLPDDVHLQRGGSVKRRTRTQDEAMMRTGPPPPPPEALEQDNAPSGVTDIVLQY</sequence>
<dbReference type="InterPro" id="IPR039727">
    <property type="entry name" value="SE/Ars2"/>
</dbReference>
<dbReference type="InterPro" id="IPR025239">
    <property type="entry name" value="DUF4187"/>
</dbReference>
<evidence type="ECO:0000256" key="4">
    <source>
        <dbReference type="PROSITE-ProRule" id="PRU00042"/>
    </source>
</evidence>
<dbReference type="Pfam" id="PF12066">
    <property type="entry name" value="SERRATE_Ars2_N"/>
    <property type="match status" value="1"/>
</dbReference>
<dbReference type="GO" id="GO:0016070">
    <property type="term" value="P:RNA metabolic process"/>
    <property type="evidence" value="ECO:0007669"/>
    <property type="project" value="UniProtKB-ARBA"/>
</dbReference>
<keyword evidence="6" id="KW-0732">Signal</keyword>
<name>A0A0H5G9J7_9BASI</name>
<dbReference type="EMBL" id="LN868506">
    <property type="protein sequence ID" value="CRX78969.1"/>
    <property type="molecule type" value="Genomic_DNA"/>
</dbReference>
<keyword evidence="4" id="KW-0863">Zinc-finger</keyword>
<feature type="region of interest" description="Disordered" evidence="5">
    <location>
        <begin position="150"/>
        <end position="204"/>
    </location>
</feature>
<dbReference type="GO" id="GO:0031047">
    <property type="term" value="P:regulatory ncRNA-mediated gene silencing"/>
    <property type="evidence" value="ECO:0007669"/>
    <property type="project" value="UniProtKB-ARBA"/>
</dbReference>
<feature type="domain" description="C2H2-type" evidence="7">
    <location>
        <begin position="474"/>
        <end position="497"/>
    </location>
</feature>
<feature type="signal peptide" evidence="6">
    <location>
        <begin position="1"/>
        <end position="18"/>
    </location>
</feature>
<dbReference type="InterPro" id="IPR013087">
    <property type="entry name" value="Znf_C2H2_type"/>
</dbReference>
<keyword evidence="4" id="KW-0479">Metal-binding</keyword>
<evidence type="ECO:0000256" key="6">
    <source>
        <dbReference type="SAM" id="SignalP"/>
    </source>
</evidence>
<dbReference type="PROSITE" id="PS00028">
    <property type="entry name" value="ZINC_FINGER_C2H2_1"/>
    <property type="match status" value="1"/>
</dbReference>
<feature type="region of interest" description="Disordered" evidence="5">
    <location>
        <begin position="565"/>
        <end position="613"/>
    </location>
</feature>
<protein>
    <recommendedName>
        <fullName evidence="7">C2H2-type domain-containing protein</fullName>
    </recommendedName>
</protein>
<feature type="non-terminal residue" evidence="8">
    <location>
        <position position="1"/>
    </location>
</feature>
<comment type="similarity">
    <text evidence="2">Belongs to the ARS2 family.</text>
</comment>
<dbReference type="InterPro" id="IPR035979">
    <property type="entry name" value="RBD_domain_sf"/>
</dbReference>
<evidence type="ECO:0000259" key="7">
    <source>
        <dbReference type="PROSITE" id="PS50157"/>
    </source>
</evidence>
<dbReference type="InterPro" id="IPR007042">
    <property type="entry name" value="SERRATE/Ars2_C"/>
</dbReference>
<keyword evidence="4" id="KW-0862">Zinc</keyword>
<evidence type="ECO:0000256" key="1">
    <source>
        <dbReference type="ARBA" id="ARBA00004123"/>
    </source>
</evidence>
<evidence type="ECO:0000256" key="3">
    <source>
        <dbReference type="ARBA" id="ARBA00023242"/>
    </source>
</evidence>
<dbReference type="SUPFAM" id="SSF54928">
    <property type="entry name" value="RNA-binding domain, RBD"/>
    <property type="match status" value="1"/>
</dbReference>
<dbReference type="GO" id="GO:0016604">
    <property type="term" value="C:nuclear body"/>
    <property type="evidence" value="ECO:0007669"/>
    <property type="project" value="TreeGrafter"/>
</dbReference>
<dbReference type="InterPro" id="IPR012677">
    <property type="entry name" value="Nucleotide-bd_a/b_plait_sf"/>
</dbReference>
<evidence type="ECO:0000256" key="5">
    <source>
        <dbReference type="SAM" id="MobiDB-lite"/>
    </source>
</evidence>
<dbReference type="PANTHER" id="PTHR13165:SF0">
    <property type="entry name" value="SERRATE RNA EFFECTOR MOLECULE HOMOLOG"/>
    <property type="match status" value="1"/>
</dbReference>
<reference evidence="8" key="1">
    <citation type="submission" date="2015-06" db="EMBL/GenBank/DDBJ databases">
        <title>Genetic Architecture Underlying Mating-Type Determination in the Yeast Leucosporidium scottii and the Evolution of Mating Systems in Basidiomycetes.</title>
        <authorList>
            <person name="Maia T.M."/>
            <person name="Lopes S."/>
            <person name="Almeida J.M.G.C.F."/>
            <person name="Rosa L.H."/>
            <person name="Sampaio J.P."/>
            <person name="Goncalves P."/>
            <person name="Coelho M.A."/>
        </authorList>
    </citation>
    <scope>NUCLEOTIDE SEQUENCE</scope>
</reference>
<dbReference type="AlphaFoldDB" id="A0A0H5G9J7"/>
<dbReference type="Pfam" id="PF04959">
    <property type="entry name" value="ARS2"/>
    <property type="match status" value="1"/>
</dbReference>
<dbReference type="SMART" id="SM01173">
    <property type="entry name" value="DUF4187"/>
    <property type="match status" value="1"/>
</dbReference>